<name>A0ABS9H2V2_9BACL</name>
<comment type="pathway">
    <text evidence="1 8">Amino-acid biosynthesis; L-histidine biosynthesis; L-histidine from 5-phospho-alpha-D-ribose 1-diphosphate: step 8/9.</text>
</comment>
<evidence type="ECO:0000256" key="1">
    <source>
        <dbReference type="ARBA" id="ARBA00004970"/>
    </source>
</evidence>
<comment type="caution">
    <text evidence="10">The sequence shown here is derived from an EMBL/GenBank/DDBJ whole genome shotgun (WGS) entry which is preliminary data.</text>
</comment>
<dbReference type="InterPro" id="IPR010140">
    <property type="entry name" value="Histidinol_P_phosphatase_HisJ"/>
</dbReference>
<evidence type="ECO:0000256" key="3">
    <source>
        <dbReference type="ARBA" id="ARBA00013085"/>
    </source>
</evidence>
<dbReference type="NCBIfam" id="TIGR01856">
    <property type="entry name" value="hisJ_fam"/>
    <property type="match status" value="1"/>
</dbReference>
<evidence type="ECO:0000313" key="11">
    <source>
        <dbReference type="Proteomes" id="UP001649381"/>
    </source>
</evidence>
<evidence type="ECO:0000256" key="5">
    <source>
        <dbReference type="ARBA" id="ARBA00022801"/>
    </source>
</evidence>
<proteinExistence type="inferred from homology"/>
<dbReference type="RefSeq" id="WP_236334497.1">
    <property type="nucleotide sequence ID" value="NZ_JAKIJS010000001.1"/>
</dbReference>
<dbReference type="InterPro" id="IPR004013">
    <property type="entry name" value="PHP_dom"/>
</dbReference>
<keyword evidence="4 8" id="KW-0028">Amino-acid biosynthesis</keyword>
<dbReference type="SUPFAM" id="SSF89550">
    <property type="entry name" value="PHP domain-like"/>
    <property type="match status" value="1"/>
</dbReference>
<keyword evidence="5 8" id="KW-0378">Hydrolase</keyword>
<evidence type="ECO:0000256" key="6">
    <source>
        <dbReference type="ARBA" id="ARBA00023102"/>
    </source>
</evidence>
<comment type="catalytic activity">
    <reaction evidence="7 8">
        <text>L-histidinol phosphate + H2O = L-histidinol + phosphate</text>
        <dbReference type="Rhea" id="RHEA:14465"/>
        <dbReference type="ChEBI" id="CHEBI:15377"/>
        <dbReference type="ChEBI" id="CHEBI:43474"/>
        <dbReference type="ChEBI" id="CHEBI:57699"/>
        <dbReference type="ChEBI" id="CHEBI:57980"/>
        <dbReference type="EC" id="3.1.3.15"/>
    </reaction>
</comment>
<evidence type="ECO:0000256" key="7">
    <source>
        <dbReference type="ARBA" id="ARBA00049158"/>
    </source>
</evidence>
<dbReference type="Gene3D" id="3.20.20.140">
    <property type="entry name" value="Metal-dependent hydrolases"/>
    <property type="match status" value="1"/>
</dbReference>
<accession>A0ABS9H2V2</accession>
<dbReference type="InterPro" id="IPR016195">
    <property type="entry name" value="Pol/histidinol_Pase-like"/>
</dbReference>
<dbReference type="PANTHER" id="PTHR21039">
    <property type="entry name" value="HISTIDINOL PHOSPHATASE-RELATED"/>
    <property type="match status" value="1"/>
</dbReference>
<dbReference type="GO" id="GO:0004401">
    <property type="term" value="F:histidinol-phosphatase activity"/>
    <property type="evidence" value="ECO:0007669"/>
    <property type="project" value="UniProtKB-EC"/>
</dbReference>
<dbReference type="EMBL" id="JAKIJS010000001">
    <property type="protein sequence ID" value="MCF6138239.1"/>
    <property type="molecule type" value="Genomic_DNA"/>
</dbReference>
<dbReference type="NCBIfam" id="NF005996">
    <property type="entry name" value="PRK08123.1"/>
    <property type="match status" value="1"/>
</dbReference>
<dbReference type="Proteomes" id="UP001649381">
    <property type="component" value="Unassembled WGS sequence"/>
</dbReference>
<feature type="domain" description="PHP" evidence="9">
    <location>
        <begin position="5"/>
        <end position="215"/>
    </location>
</feature>
<dbReference type="Pfam" id="PF02811">
    <property type="entry name" value="PHP"/>
    <property type="match status" value="1"/>
</dbReference>
<gene>
    <name evidence="10" type="primary">hisJ</name>
    <name evidence="10" type="ORF">L2716_10930</name>
</gene>
<evidence type="ECO:0000259" key="9">
    <source>
        <dbReference type="Pfam" id="PF02811"/>
    </source>
</evidence>
<protein>
    <recommendedName>
        <fullName evidence="3 8">Histidinol-phosphatase</fullName>
        <shortName evidence="8">HolPase</shortName>
        <ecNumber evidence="3 8">3.1.3.15</ecNumber>
    </recommendedName>
</protein>
<keyword evidence="6 8" id="KW-0368">Histidine biosynthesis</keyword>
<reference evidence="10 11" key="1">
    <citation type="submission" date="2022-01" db="EMBL/GenBank/DDBJ databases">
        <title>Alkalihalobacillus sp. EGI L200015, a novel bacterium isolated from a salt lake sediment.</title>
        <authorList>
            <person name="Gao L."/>
            <person name="Fang B.-Z."/>
            <person name="Li W.-J."/>
        </authorList>
    </citation>
    <scope>NUCLEOTIDE SEQUENCE [LARGE SCALE GENOMIC DNA]</scope>
    <source>
        <strain evidence="10 11">KCTC 12718</strain>
    </source>
</reference>
<dbReference type="PANTHER" id="PTHR21039:SF0">
    <property type="entry name" value="HISTIDINOL-PHOSPHATASE"/>
    <property type="match status" value="1"/>
</dbReference>
<dbReference type="CDD" id="cd12110">
    <property type="entry name" value="PHP_HisPPase_Hisj_like"/>
    <property type="match status" value="1"/>
</dbReference>
<keyword evidence="11" id="KW-1185">Reference proteome</keyword>
<sequence length="271" mass="31126">MNIYDGHVHTPYCPHGSKDEFRAYVEQAIQLGMSGLTFTEHAPLPDGFIDPTPEKDSGMELQSLESYITQIENLKCEYKDDLVIRTGLEVDYIEGFEQETHRFLDQFGPYLDDSILSVHFLKTPSGYHCMDYSPDVFGHLLTVLGSVEALYALYYRTLHKSIEAKLGQYKPKRIGHISLVMKFQHKYPNRHLAKKEILQTLDQIANQKLQLDYNSSGVMKPLCREPYPPDWIIEEAMKREVQLVYGSDAHRAKDLGQGFEQLKKEAPLSQP</sequence>
<evidence type="ECO:0000256" key="8">
    <source>
        <dbReference type="RuleBase" id="RU366003"/>
    </source>
</evidence>
<dbReference type="EC" id="3.1.3.15" evidence="3 8"/>
<organism evidence="10 11">
    <name type="scientific">Pseudalkalibacillus berkeleyi</name>
    <dbReference type="NCBI Taxonomy" id="1069813"/>
    <lineage>
        <taxon>Bacteria</taxon>
        <taxon>Bacillati</taxon>
        <taxon>Bacillota</taxon>
        <taxon>Bacilli</taxon>
        <taxon>Bacillales</taxon>
        <taxon>Fictibacillaceae</taxon>
        <taxon>Pseudalkalibacillus</taxon>
    </lineage>
</organism>
<comment type="similarity">
    <text evidence="2 8">Belongs to the PHP hydrolase family. HisK subfamily.</text>
</comment>
<evidence type="ECO:0000313" key="10">
    <source>
        <dbReference type="EMBL" id="MCF6138239.1"/>
    </source>
</evidence>
<evidence type="ECO:0000256" key="2">
    <source>
        <dbReference type="ARBA" id="ARBA00009152"/>
    </source>
</evidence>
<evidence type="ECO:0000256" key="4">
    <source>
        <dbReference type="ARBA" id="ARBA00022605"/>
    </source>
</evidence>